<dbReference type="InterPro" id="IPR050187">
    <property type="entry name" value="Lipid_Phosphate_FormReg"/>
</dbReference>
<evidence type="ECO:0000313" key="12">
    <source>
        <dbReference type="Proteomes" id="UP000597444"/>
    </source>
</evidence>
<dbReference type="NCBIfam" id="TIGR00147">
    <property type="entry name" value="YegS/Rv2252/BmrU family lipid kinase"/>
    <property type="match status" value="1"/>
</dbReference>
<evidence type="ECO:0000256" key="4">
    <source>
        <dbReference type="ARBA" id="ARBA00022741"/>
    </source>
</evidence>
<dbReference type="InterPro" id="IPR016064">
    <property type="entry name" value="NAD/diacylglycerol_kinase_sf"/>
</dbReference>
<dbReference type="Pfam" id="PF19279">
    <property type="entry name" value="YegS_C"/>
    <property type="match status" value="1"/>
</dbReference>
<feature type="domain" description="DAGKc" evidence="10">
    <location>
        <begin position="1"/>
        <end position="137"/>
    </location>
</feature>
<keyword evidence="5 11" id="KW-0418">Kinase</keyword>
<evidence type="ECO:0000259" key="10">
    <source>
        <dbReference type="PROSITE" id="PS50146"/>
    </source>
</evidence>
<dbReference type="PANTHER" id="PTHR12358">
    <property type="entry name" value="SPHINGOSINE KINASE"/>
    <property type="match status" value="1"/>
</dbReference>
<keyword evidence="3" id="KW-0808">Transferase</keyword>
<comment type="cofactor">
    <cofactor evidence="1">
        <name>Mg(2+)</name>
        <dbReference type="ChEBI" id="CHEBI:18420"/>
    </cofactor>
</comment>
<keyword evidence="8" id="KW-1208">Phospholipid metabolism</keyword>
<dbReference type="InterPro" id="IPR045540">
    <property type="entry name" value="YegS/DAGK_C"/>
</dbReference>
<dbReference type="PROSITE" id="PS50146">
    <property type="entry name" value="DAGK"/>
    <property type="match status" value="1"/>
</dbReference>
<evidence type="ECO:0000256" key="7">
    <source>
        <dbReference type="ARBA" id="ARBA00023209"/>
    </source>
</evidence>
<feature type="region of interest" description="Disordered" evidence="9">
    <location>
        <begin position="313"/>
        <end position="349"/>
    </location>
</feature>
<dbReference type="PANTHER" id="PTHR12358:SF54">
    <property type="entry name" value="SPHINGOSINE KINASE RELATED PROTEIN"/>
    <property type="match status" value="1"/>
</dbReference>
<dbReference type="EMBL" id="BNJK01000001">
    <property type="protein sequence ID" value="GHO94688.1"/>
    <property type="molecule type" value="Genomic_DNA"/>
</dbReference>
<dbReference type="InterPro" id="IPR005218">
    <property type="entry name" value="Diacylglycerol/lipid_kinase"/>
</dbReference>
<proteinExistence type="inferred from homology"/>
<keyword evidence="7" id="KW-0594">Phospholipid biosynthesis</keyword>
<evidence type="ECO:0000256" key="6">
    <source>
        <dbReference type="ARBA" id="ARBA00022840"/>
    </source>
</evidence>
<dbReference type="Proteomes" id="UP000597444">
    <property type="component" value="Unassembled WGS sequence"/>
</dbReference>
<keyword evidence="12" id="KW-1185">Reference proteome</keyword>
<dbReference type="Gene3D" id="2.60.200.40">
    <property type="match status" value="1"/>
</dbReference>
<dbReference type="InterPro" id="IPR017438">
    <property type="entry name" value="ATP-NAD_kinase_N"/>
</dbReference>
<dbReference type="InterPro" id="IPR001206">
    <property type="entry name" value="Diacylglycerol_kinase_cat_dom"/>
</dbReference>
<evidence type="ECO:0000256" key="2">
    <source>
        <dbReference type="ARBA" id="ARBA00005983"/>
    </source>
</evidence>
<evidence type="ECO:0000256" key="8">
    <source>
        <dbReference type="ARBA" id="ARBA00023264"/>
    </source>
</evidence>
<sequence>MFLRTVLILNPTSGASLLATSSGGPEDNEAAIVAALRQYNIEPEIWYTTPEDAGSGLARQAVEEKVDIVIAAGGDGTLHAVASGLLETECTLAIIPLGTMNNIARSLEIPETIEEACAIIAQGETRQIDVGMMNGQVFLEVAGVGLEAALFPAAEEIKRYGLWSTLHGIVEGLRTLFAFQPLRFKIVFDGRRTRLYRAIQISVCNTPYYGARLRFAPRAVMDDGLLDVLIYTNFSKLEYIQHAISISQGQRPLEPKVVRRKIYSIYIDVVNREAEPVVVHADGEPIGYTPASVVVLPGALRVRVPKKVAQGPNLLDKRAKKRELYQKVSNQKERKSNEQREENGPLYVK</sequence>
<accession>A0A8J3N3S0</accession>
<dbReference type="GO" id="GO:0008654">
    <property type="term" value="P:phospholipid biosynthetic process"/>
    <property type="evidence" value="ECO:0007669"/>
    <property type="project" value="UniProtKB-KW"/>
</dbReference>
<dbReference type="SUPFAM" id="SSF111331">
    <property type="entry name" value="NAD kinase/diacylglycerol kinase-like"/>
    <property type="match status" value="1"/>
</dbReference>
<dbReference type="RefSeq" id="WP_220205402.1">
    <property type="nucleotide sequence ID" value="NZ_BNJK01000001.1"/>
</dbReference>
<dbReference type="GO" id="GO:0005524">
    <property type="term" value="F:ATP binding"/>
    <property type="evidence" value="ECO:0007669"/>
    <property type="project" value="UniProtKB-KW"/>
</dbReference>
<gene>
    <name evidence="11" type="ORF">KSF_047360</name>
</gene>
<evidence type="ECO:0000256" key="1">
    <source>
        <dbReference type="ARBA" id="ARBA00001946"/>
    </source>
</evidence>
<keyword evidence="7" id="KW-0444">Lipid biosynthesis</keyword>
<reference evidence="11" key="1">
    <citation type="submission" date="2020-10" db="EMBL/GenBank/DDBJ databases">
        <title>Taxonomic study of unclassified bacteria belonging to the class Ktedonobacteria.</title>
        <authorList>
            <person name="Yabe S."/>
            <person name="Wang C.M."/>
            <person name="Zheng Y."/>
            <person name="Sakai Y."/>
            <person name="Cavaletti L."/>
            <person name="Monciardini P."/>
            <person name="Donadio S."/>
        </authorList>
    </citation>
    <scope>NUCLEOTIDE SEQUENCE</scope>
    <source>
        <strain evidence="11">ID150040</strain>
    </source>
</reference>
<evidence type="ECO:0000256" key="3">
    <source>
        <dbReference type="ARBA" id="ARBA00022679"/>
    </source>
</evidence>
<keyword evidence="7" id="KW-0443">Lipid metabolism</keyword>
<organism evidence="11 12">
    <name type="scientific">Reticulibacter mediterranei</name>
    <dbReference type="NCBI Taxonomy" id="2778369"/>
    <lineage>
        <taxon>Bacteria</taxon>
        <taxon>Bacillati</taxon>
        <taxon>Chloroflexota</taxon>
        <taxon>Ktedonobacteria</taxon>
        <taxon>Ktedonobacterales</taxon>
        <taxon>Reticulibacteraceae</taxon>
        <taxon>Reticulibacter</taxon>
    </lineage>
</organism>
<comment type="caution">
    <text evidence="11">The sequence shown here is derived from an EMBL/GenBank/DDBJ whole genome shotgun (WGS) entry which is preliminary data.</text>
</comment>
<evidence type="ECO:0000313" key="11">
    <source>
        <dbReference type="EMBL" id="GHO94688.1"/>
    </source>
</evidence>
<dbReference type="GO" id="GO:0016301">
    <property type="term" value="F:kinase activity"/>
    <property type="evidence" value="ECO:0007669"/>
    <property type="project" value="UniProtKB-KW"/>
</dbReference>
<name>A0A8J3N3S0_9CHLR</name>
<protein>
    <submittedName>
        <fullName evidence="11">Diacylglycerol kinase</fullName>
    </submittedName>
</protein>
<keyword evidence="4" id="KW-0547">Nucleotide-binding</keyword>
<dbReference type="AlphaFoldDB" id="A0A8J3N3S0"/>
<dbReference type="Gene3D" id="3.40.50.10330">
    <property type="entry name" value="Probable inorganic polyphosphate/atp-NAD kinase, domain 1"/>
    <property type="match status" value="1"/>
</dbReference>
<feature type="compositionally biased region" description="Basic and acidic residues" evidence="9">
    <location>
        <begin position="322"/>
        <end position="343"/>
    </location>
</feature>
<comment type="similarity">
    <text evidence="2">Belongs to the diacylglycerol/lipid kinase family.</text>
</comment>
<evidence type="ECO:0000256" key="9">
    <source>
        <dbReference type="SAM" id="MobiDB-lite"/>
    </source>
</evidence>
<dbReference type="SMART" id="SM00046">
    <property type="entry name" value="DAGKc"/>
    <property type="match status" value="1"/>
</dbReference>
<keyword evidence="6" id="KW-0067">ATP-binding</keyword>
<evidence type="ECO:0000256" key="5">
    <source>
        <dbReference type="ARBA" id="ARBA00022777"/>
    </source>
</evidence>
<dbReference type="Pfam" id="PF00781">
    <property type="entry name" value="DAGK_cat"/>
    <property type="match status" value="1"/>
</dbReference>